<keyword evidence="2" id="KW-1185">Reference proteome</keyword>
<comment type="caution">
    <text evidence="1">The sequence shown here is derived from an EMBL/GenBank/DDBJ whole genome shotgun (WGS) entry which is preliminary data.</text>
</comment>
<dbReference type="EMBL" id="JACEIK010003722">
    <property type="protein sequence ID" value="MCD9642839.1"/>
    <property type="molecule type" value="Genomic_DNA"/>
</dbReference>
<gene>
    <name evidence="1" type="ORF">HAX54_029872</name>
</gene>
<evidence type="ECO:0000313" key="2">
    <source>
        <dbReference type="Proteomes" id="UP000823775"/>
    </source>
</evidence>
<proteinExistence type="predicted"/>
<name>A0ABS8V7K8_DATST</name>
<accession>A0ABS8V7K8</accession>
<dbReference type="Proteomes" id="UP000823775">
    <property type="component" value="Unassembled WGS sequence"/>
</dbReference>
<sequence length="102" mass="11630">MASKGKEVVVADPSIKRARKEKMGASFSAFQSRPKRRRFGGRVQSHGLTWFNTQKEAKFSAFIETPLVDHSEYFILPEKPPYRDNHHTLCGERLIRPLGEGS</sequence>
<evidence type="ECO:0000313" key="1">
    <source>
        <dbReference type="EMBL" id="MCD9642839.1"/>
    </source>
</evidence>
<reference evidence="1 2" key="1">
    <citation type="journal article" date="2021" name="BMC Genomics">
        <title>Datura genome reveals duplications of psychoactive alkaloid biosynthetic genes and high mutation rate following tissue culture.</title>
        <authorList>
            <person name="Rajewski A."/>
            <person name="Carter-House D."/>
            <person name="Stajich J."/>
            <person name="Litt A."/>
        </authorList>
    </citation>
    <scope>NUCLEOTIDE SEQUENCE [LARGE SCALE GENOMIC DNA]</scope>
    <source>
        <strain evidence="1">AR-01</strain>
    </source>
</reference>
<organism evidence="1 2">
    <name type="scientific">Datura stramonium</name>
    <name type="common">Jimsonweed</name>
    <name type="synonym">Common thornapple</name>
    <dbReference type="NCBI Taxonomy" id="4076"/>
    <lineage>
        <taxon>Eukaryota</taxon>
        <taxon>Viridiplantae</taxon>
        <taxon>Streptophyta</taxon>
        <taxon>Embryophyta</taxon>
        <taxon>Tracheophyta</taxon>
        <taxon>Spermatophyta</taxon>
        <taxon>Magnoliopsida</taxon>
        <taxon>eudicotyledons</taxon>
        <taxon>Gunneridae</taxon>
        <taxon>Pentapetalae</taxon>
        <taxon>asterids</taxon>
        <taxon>lamiids</taxon>
        <taxon>Solanales</taxon>
        <taxon>Solanaceae</taxon>
        <taxon>Solanoideae</taxon>
        <taxon>Datureae</taxon>
        <taxon>Datura</taxon>
    </lineage>
</organism>
<protein>
    <submittedName>
        <fullName evidence="1">Uncharacterized protein</fullName>
    </submittedName>
</protein>